<dbReference type="EMBL" id="JAHHHV010000091">
    <property type="protein sequence ID" value="MBW4468652.1"/>
    <property type="molecule type" value="Genomic_DNA"/>
</dbReference>
<accession>A0A951PFF8</accession>
<name>A0A951PFF8_9CYAN</name>
<evidence type="ECO:0000313" key="3">
    <source>
        <dbReference type="Proteomes" id="UP000707356"/>
    </source>
</evidence>
<gene>
    <name evidence="2" type="ORF">KME07_24775</name>
</gene>
<evidence type="ECO:0000256" key="1">
    <source>
        <dbReference type="SAM" id="MobiDB-lite"/>
    </source>
</evidence>
<comment type="caution">
    <text evidence="2">The sequence shown here is derived from an EMBL/GenBank/DDBJ whole genome shotgun (WGS) entry which is preliminary data.</text>
</comment>
<reference evidence="2" key="1">
    <citation type="submission" date="2021-05" db="EMBL/GenBank/DDBJ databases">
        <authorList>
            <person name="Pietrasiak N."/>
            <person name="Ward R."/>
            <person name="Stajich J.E."/>
            <person name="Kurbessoian T."/>
        </authorList>
    </citation>
    <scope>NUCLEOTIDE SEQUENCE</scope>
    <source>
        <strain evidence="2">GSE-TBD4-15B</strain>
    </source>
</reference>
<proteinExistence type="predicted"/>
<sequence>MINNPALHEVPRSRPASPIPLQRDASILDWLEGTGRLLAREVAEPDYRGAEEEINELMSGEDNSFETDDDDDNAMQLDD</sequence>
<evidence type="ECO:0000313" key="2">
    <source>
        <dbReference type="EMBL" id="MBW4468652.1"/>
    </source>
</evidence>
<dbReference type="Proteomes" id="UP000707356">
    <property type="component" value="Unassembled WGS sequence"/>
</dbReference>
<feature type="compositionally biased region" description="Acidic residues" evidence="1">
    <location>
        <begin position="63"/>
        <end position="79"/>
    </location>
</feature>
<dbReference type="AlphaFoldDB" id="A0A951PFF8"/>
<dbReference type="InterPro" id="IPR021481">
    <property type="entry name" value="DUF3134"/>
</dbReference>
<dbReference type="Pfam" id="PF11332">
    <property type="entry name" value="DUF3134"/>
    <property type="match status" value="1"/>
</dbReference>
<organism evidence="2 3">
    <name type="scientific">Pegethrix bostrychoides GSE-TBD4-15B</name>
    <dbReference type="NCBI Taxonomy" id="2839662"/>
    <lineage>
        <taxon>Bacteria</taxon>
        <taxon>Bacillati</taxon>
        <taxon>Cyanobacteriota</taxon>
        <taxon>Cyanophyceae</taxon>
        <taxon>Oculatellales</taxon>
        <taxon>Oculatellaceae</taxon>
        <taxon>Pegethrix</taxon>
    </lineage>
</organism>
<protein>
    <submittedName>
        <fullName evidence="2">DUF3134 domain-containing protein</fullName>
    </submittedName>
</protein>
<reference evidence="2" key="2">
    <citation type="journal article" date="2022" name="Microbiol. Resour. Announc.">
        <title>Metagenome Sequencing to Explore Phylogenomics of Terrestrial Cyanobacteria.</title>
        <authorList>
            <person name="Ward R.D."/>
            <person name="Stajich J.E."/>
            <person name="Johansen J.R."/>
            <person name="Huntemann M."/>
            <person name="Clum A."/>
            <person name="Foster B."/>
            <person name="Foster B."/>
            <person name="Roux S."/>
            <person name="Palaniappan K."/>
            <person name="Varghese N."/>
            <person name="Mukherjee S."/>
            <person name="Reddy T.B.K."/>
            <person name="Daum C."/>
            <person name="Copeland A."/>
            <person name="Chen I.A."/>
            <person name="Ivanova N.N."/>
            <person name="Kyrpides N.C."/>
            <person name="Shapiro N."/>
            <person name="Eloe-Fadrosh E.A."/>
            <person name="Pietrasiak N."/>
        </authorList>
    </citation>
    <scope>NUCLEOTIDE SEQUENCE</scope>
    <source>
        <strain evidence="2">GSE-TBD4-15B</strain>
    </source>
</reference>
<feature type="region of interest" description="Disordered" evidence="1">
    <location>
        <begin position="55"/>
        <end position="79"/>
    </location>
</feature>
<feature type="region of interest" description="Disordered" evidence="1">
    <location>
        <begin position="1"/>
        <end position="20"/>
    </location>
</feature>